<comment type="cofactor">
    <cofactor evidence="1">
        <name>Mg(2+)</name>
        <dbReference type="ChEBI" id="CHEBI:18420"/>
    </cofactor>
</comment>
<keyword evidence="7" id="KW-1185">Reference proteome</keyword>
<dbReference type="InterPro" id="IPR024810">
    <property type="entry name" value="MAB21L/cGLR"/>
</dbReference>
<accession>A0A6P8HIH6</accession>
<organism evidence="7 8">
    <name type="scientific">Actinia tenebrosa</name>
    <name type="common">Australian red waratah sea anemone</name>
    <dbReference type="NCBI Taxonomy" id="6105"/>
    <lineage>
        <taxon>Eukaryota</taxon>
        <taxon>Metazoa</taxon>
        <taxon>Cnidaria</taxon>
        <taxon>Anthozoa</taxon>
        <taxon>Hexacorallia</taxon>
        <taxon>Actiniaria</taxon>
        <taxon>Actiniidae</taxon>
        <taxon>Actinia</taxon>
    </lineage>
</organism>
<dbReference type="GO" id="GO:0005524">
    <property type="term" value="F:ATP binding"/>
    <property type="evidence" value="ECO:0007669"/>
    <property type="project" value="UniProtKB-KW"/>
</dbReference>
<dbReference type="Pfam" id="PF03281">
    <property type="entry name" value="Mab-21"/>
    <property type="match status" value="1"/>
</dbReference>
<dbReference type="InterPro" id="IPR046903">
    <property type="entry name" value="Mab-21-like_nuc_Trfase"/>
</dbReference>
<sequence>MEVNKNILVDSALDLVSFFNIFKDDMKDEIGRLAADLERCVENNNVEIIHTGSGFEQLSLPHIENFMLWNTDADHMIIRTDVEVMEGSGQETSQSTQAETTVGTEAGTNIDVNNSVDVLDNGAANKVDVAFENNCEIADIYEKVGSDEVHVKADNNNGEVHKFIKSSNAEEKIKPSAKASERNPNHSSADINNNIQYVYDGSHAGYAFVSNKKLTCPVDTESIQKHCQVTAEFIENCRTIIPISRTTMMALNEGKITGPSYSLYTNGGSFNISRDFVYGLKCNFWPLQAQEWIHRERSFAWPSKELISASVSQGCHVVPVASHNGNLREFEWRFSFSVVELKLVQSMTDNQKLAYSILKAIIKNEMKQRKLDVFVSYHLKTTLFWFLEKSDLKMLENQSLKVNIIELLDSLIAFYNDGFLPNYFIRKNNMIAHRSSEEIFSVCAVLRDIKSDFTMSLCRYIEANQSIPVFFDVPLSQLLKDDSKKFLQVCKYNFLVMALAYILMRLRKGSAVNESAVEEVVCKLVHKASQESNLQNFTSKESSLPNEVPTTTSILGMIEKSLDRDNMKVTENSAVILAVFNLFLTFHPNSMDKIGFPANSLEFQKDLTNPAYMECLLWAGRLHEKHCDVIYDFVVKKWLMNGPNFHTEDVQAKKLMKLLMVILGKPTKQACAVTGSLLRRKIEGERFILLRVLAEYLLHIHLESSYIAFQACGYLMDRPVISEIYGFVNWGSRPTKLHAVELILSKDELKAQLSEKEFHKLVQTQHDLNQHTSQHYSLT</sequence>
<reference evidence="8" key="1">
    <citation type="submission" date="2025-08" db="UniProtKB">
        <authorList>
            <consortium name="RefSeq"/>
        </authorList>
    </citation>
    <scope>IDENTIFICATION</scope>
    <source>
        <tissue evidence="8">Tentacle</tissue>
    </source>
</reference>
<keyword evidence="3" id="KW-0067">ATP-binding</keyword>
<evidence type="ECO:0000313" key="8">
    <source>
        <dbReference type="RefSeq" id="XP_031555646.1"/>
    </source>
</evidence>
<dbReference type="OrthoDB" id="5962582at2759"/>
<feature type="region of interest" description="Disordered" evidence="4">
    <location>
        <begin position="165"/>
        <end position="189"/>
    </location>
</feature>
<dbReference type="AlphaFoldDB" id="A0A6P8HIH6"/>
<feature type="domain" description="Mab-21-like nucleotidyltransferase" evidence="5">
    <location>
        <begin position="234"/>
        <end position="345"/>
    </location>
</feature>
<dbReference type="Gene3D" id="1.10.1410.40">
    <property type="match status" value="1"/>
</dbReference>
<evidence type="ECO:0000256" key="4">
    <source>
        <dbReference type="SAM" id="MobiDB-lite"/>
    </source>
</evidence>
<evidence type="ECO:0000259" key="5">
    <source>
        <dbReference type="Pfam" id="PF03281"/>
    </source>
</evidence>
<evidence type="ECO:0000313" key="7">
    <source>
        <dbReference type="Proteomes" id="UP000515163"/>
    </source>
</evidence>
<keyword evidence="3" id="KW-0547">Nucleotide-binding</keyword>
<gene>
    <name evidence="8" type="primary">LOC116292467</name>
</gene>
<dbReference type="RefSeq" id="XP_031555646.1">
    <property type="nucleotide sequence ID" value="XM_031699786.1"/>
</dbReference>
<dbReference type="GeneID" id="116292467"/>
<dbReference type="GO" id="GO:0016779">
    <property type="term" value="F:nucleotidyltransferase activity"/>
    <property type="evidence" value="ECO:0007669"/>
    <property type="project" value="UniProtKB-ARBA"/>
</dbReference>
<protein>
    <submittedName>
        <fullName evidence="8">Uncharacterized protein LOC116292467</fullName>
    </submittedName>
</protein>
<dbReference type="PANTHER" id="PTHR10656">
    <property type="entry name" value="CELL FATE DETERMINING PROTEIN MAB21-RELATED"/>
    <property type="match status" value="1"/>
</dbReference>
<evidence type="ECO:0000256" key="1">
    <source>
        <dbReference type="ARBA" id="ARBA00001946"/>
    </source>
</evidence>
<comment type="similarity">
    <text evidence="2">Belongs to the mab-21 family.</text>
</comment>
<dbReference type="KEGG" id="aten:116292467"/>
<dbReference type="PANTHER" id="PTHR10656:SF69">
    <property type="entry name" value="MAB-21-LIKE HHH_H2TH-LIKE DOMAIN-CONTAINING PROTEIN"/>
    <property type="match status" value="1"/>
</dbReference>
<dbReference type="Proteomes" id="UP000515163">
    <property type="component" value="Unplaced"/>
</dbReference>
<feature type="compositionally biased region" description="Basic and acidic residues" evidence="4">
    <location>
        <begin position="168"/>
        <end position="184"/>
    </location>
</feature>
<dbReference type="InParanoid" id="A0A6P8HIH6"/>
<feature type="domain" description="Mab-21-like HhH/H2TH-like" evidence="6">
    <location>
        <begin position="352"/>
        <end position="441"/>
    </location>
</feature>
<dbReference type="SMART" id="SM01265">
    <property type="entry name" value="Mab-21"/>
    <property type="match status" value="1"/>
</dbReference>
<evidence type="ECO:0000256" key="3">
    <source>
        <dbReference type="ARBA" id="ARBA00022840"/>
    </source>
</evidence>
<evidence type="ECO:0000256" key="2">
    <source>
        <dbReference type="ARBA" id="ARBA00008307"/>
    </source>
</evidence>
<dbReference type="Pfam" id="PF20266">
    <property type="entry name" value="Mab-21_C"/>
    <property type="match status" value="1"/>
</dbReference>
<proteinExistence type="inferred from homology"/>
<name>A0A6P8HIH6_ACTTE</name>
<dbReference type="InterPro" id="IPR046906">
    <property type="entry name" value="Mab-21_HhH/H2TH-like"/>
</dbReference>
<evidence type="ECO:0000259" key="6">
    <source>
        <dbReference type="Pfam" id="PF20266"/>
    </source>
</evidence>